<feature type="compositionally biased region" description="Basic and acidic residues" evidence="1">
    <location>
        <begin position="57"/>
        <end position="78"/>
    </location>
</feature>
<proteinExistence type="predicted"/>
<feature type="region of interest" description="Disordered" evidence="1">
    <location>
        <begin position="44"/>
        <end position="85"/>
    </location>
</feature>
<evidence type="ECO:0000313" key="2">
    <source>
        <dbReference type="EMBL" id="BAA01611.1"/>
    </source>
</evidence>
<dbReference type="PIR" id="S17905">
    <property type="entry name" value="S17905"/>
</dbReference>
<gene>
    <name evidence="2" type="primary">pM1</name>
</gene>
<reference evidence="2" key="1">
    <citation type="journal article" date="1991" name="Curr. Genet.">
        <title>Sequences of three dsRNAs associated with La France disease of the cultivated mushroom (Agaricus bisporus).</title>
        <authorList>
            <person name="Harmsen M.C."/>
            <person name="Go S.J."/>
            <person name="de Haan A."/>
            <person name="Wessels J.G."/>
        </authorList>
    </citation>
    <scope>NUCLEOTIDE SEQUENCE</scope>
</reference>
<dbReference type="EMBL" id="D10829">
    <property type="protein sequence ID" value="BAA01611.1"/>
    <property type="molecule type" value="Genomic_RNA"/>
</dbReference>
<organism evidence="2">
    <name type="scientific">La France disease virus</name>
    <dbReference type="NCBI Taxonomy" id="28373"/>
    <lineage>
        <taxon>Viruses</taxon>
        <taxon>Riboviria</taxon>
        <taxon>Orthornavirae</taxon>
        <taxon>Duplornaviricota</taxon>
        <taxon>Chrymotiviricetes</taxon>
        <taxon>Ghabrivirales</taxon>
        <taxon>Alphatotivirineae</taxon>
        <taxon>Chrysoviridae</taxon>
        <taxon>Chrysovirus</taxon>
        <taxon>Agaricus bisporus virus 1</taxon>
    </lineage>
</organism>
<accession>Q83036</accession>
<name>Q83036_9VIRU</name>
<sequence>MLYPRYTCLFVVKSAAPLCAYIGYQVSTSSLKDWVASIDQQAKNSRSHGYMSHRKPRSENERAQRNGRRDKSTRERGSDIPPNCPRLPLVPKGIFQTIFVAKVGLEKRLRRRSLSKGEMARLALKIRIDWFLRLKLRVKPIVHQNRAMRFKKFVGPKTVDVPVERPVITNVPVKKAKSVLSFTNAPVLTVPASQQNKLRLAFFEARKKWGLGDWLALSTEWNIAIQDSGIHPLPEFQSMYDIEAFLLLRDYSYLGPRVLEGQCQHQADECICKTEELTEFSTGTNSSFGPPPKRDGRIVDYGIGKAGVSPPIIKKAIKQLEVLSNKASVSKIGVCCKCGVKCRGTSVSHALMSYEHSLV</sequence>
<evidence type="ECO:0000256" key="1">
    <source>
        <dbReference type="SAM" id="MobiDB-lite"/>
    </source>
</evidence>
<protein>
    <submittedName>
        <fullName evidence="2">PM1 protein</fullName>
    </submittedName>
</protein>